<evidence type="ECO:0000256" key="6">
    <source>
        <dbReference type="ARBA" id="ARBA00023002"/>
    </source>
</evidence>
<name>A0A096F8B6_COMTE</name>
<dbReference type="PANTHER" id="PTHR47354">
    <property type="entry name" value="NADH OXIDOREDUCTASE HCR"/>
    <property type="match status" value="1"/>
</dbReference>
<evidence type="ECO:0000256" key="7">
    <source>
        <dbReference type="ARBA" id="ARBA00023004"/>
    </source>
</evidence>
<keyword evidence="8" id="KW-0411">Iron-sulfur</keyword>
<dbReference type="InterPro" id="IPR036010">
    <property type="entry name" value="2Fe-2S_ferredoxin-like_sf"/>
</dbReference>
<evidence type="ECO:0000259" key="10">
    <source>
        <dbReference type="PROSITE" id="PS51384"/>
    </source>
</evidence>
<evidence type="ECO:0000313" key="11">
    <source>
        <dbReference type="EMBL" id="KGH26234.1"/>
    </source>
</evidence>
<dbReference type="GO" id="GO:0051537">
    <property type="term" value="F:2 iron, 2 sulfur cluster binding"/>
    <property type="evidence" value="ECO:0007669"/>
    <property type="project" value="UniProtKB-KW"/>
</dbReference>
<dbReference type="GO" id="GO:0008168">
    <property type="term" value="F:methyltransferase activity"/>
    <property type="evidence" value="ECO:0007669"/>
    <property type="project" value="UniProtKB-KW"/>
</dbReference>
<keyword evidence="11" id="KW-0489">Methyltransferase</keyword>
<evidence type="ECO:0000313" key="12">
    <source>
        <dbReference type="Proteomes" id="UP000029553"/>
    </source>
</evidence>
<evidence type="ECO:0000256" key="1">
    <source>
        <dbReference type="ARBA" id="ARBA00001917"/>
    </source>
</evidence>
<keyword evidence="6" id="KW-0560">Oxidoreductase</keyword>
<keyword evidence="2" id="KW-0285">Flavoprotein</keyword>
<dbReference type="GO" id="GO:0046872">
    <property type="term" value="F:metal ion binding"/>
    <property type="evidence" value="ECO:0007669"/>
    <property type="project" value="UniProtKB-KW"/>
</dbReference>
<feature type="domain" description="2Fe-2S ferredoxin-type" evidence="9">
    <location>
        <begin position="238"/>
        <end position="323"/>
    </location>
</feature>
<dbReference type="InterPro" id="IPR039261">
    <property type="entry name" value="FNR_nucleotide-bd"/>
</dbReference>
<evidence type="ECO:0000259" key="9">
    <source>
        <dbReference type="PROSITE" id="PS51085"/>
    </source>
</evidence>
<dbReference type="Pfam" id="PF00111">
    <property type="entry name" value="Fer2"/>
    <property type="match status" value="1"/>
</dbReference>
<reference evidence="11 12" key="1">
    <citation type="submission" date="2013-09" db="EMBL/GenBank/DDBJ databases">
        <title>High correlation between genotypes and phenotypes of environmental bacteria Comamonas testosteroni strains.</title>
        <authorList>
            <person name="Liu L."/>
            <person name="Zhu W."/>
            <person name="Xia X."/>
            <person name="Xu B."/>
            <person name="Luo M."/>
            <person name="Wang G."/>
        </authorList>
    </citation>
    <scope>NUCLEOTIDE SEQUENCE [LARGE SCALE GENOMIC DNA]</scope>
    <source>
        <strain evidence="11 12">JL40</strain>
    </source>
</reference>
<evidence type="ECO:0000256" key="4">
    <source>
        <dbReference type="ARBA" id="ARBA00022714"/>
    </source>
</evidence>
<dbReference type="RefSeq" id="WP_034374373.1">
    <property type="nucleotide sequence ID" value="NZ_AWOR01000070.1"/>
</dbReference>
<dbReference type="EMBL" id="AWOR01000070">
    <property type="protein sequence ID" value="KGH26234.1"/>
    <property type="molecule type" value="Genomic_DNA"/>
</dbReference>
<dbReference type="PANTHER" id="PTHR47354:SF1">
    <property type="entry name" value="CARNITINE MONOOXYGENASE REDUCTASE SUBUNIT"/>
    <property type="match status" value="1"/>
</dbReference>
<dbReference type="PROSITE" id="PS00197">
    <property type="entry name" value="2FE2S_FER_1"/>
    <property type="match status" value="1"/>
</dbReference>
<keyword evidence="5" id="KW-0479">Metal-binding</keyword>
<dbReference type="GO" id="GO:0016491">
    <property type="term" value="F:oxidoreductase activity"/>
    <property type="evidence" value="ECO:0007669"/>
    <property type="project" value="UniProtKB-KW"/>
</dbReference>
<dbReference type="PROSITE" id="PS51085">
    <property type="entry name" value="2FE2S_FER_2"/>
    <property type="match status" value="1"/>
</dbReference>
<comment type="cofactor">
    <cofactor evidence="1">
        <name>FMN</name>
        <dbReference type="ChEBI" id="CHEBI:58210"/>
    </cofactor>
</comment>
<dbReference type="Gene3D" id="3.40.50.80">
    <property type="entry name" value="Nucleotide-binding domain of ferredoxin-NADP reductase (FNR) module"/>
    <property type="match status" value="1"/>
</dbReference>
<keyword evidence="7" id="KW-0408">Iron</keyword>
<sequence>MTVGSSLQVRVARRTLEAQDICGLELVAIDGGTLPSFAAGSHIDVYLPGGIVRQYSLCNDPSESHRYQIAVLRDPASRGGSSAVHETVAEGDVLQISAPRNHFALEPDAPHHLLLAGGIGVTPILCMAERLSVLGASFRMHYAGRSRQRMAFQQRIAASAFADRVQLHFDDGNASQRLNIEAVLADAAPDTHLYVCGPQGFIDAVLEVARQQRWSEKRLHWEFFAAANAGPRGEDTAFEVQLASSGRVVPVAAGQSVTQALLEAGVEVMVSCEQGVCGTCLTRVLSGQVDHRDAYLTDEEQAANDQFTPCCSRAHCERLVLDL</sequence>
<dbReference type="PRINTS" id="PR00409">
    <property type="entry name" value="PHDIOXRDTASE"/>
</dbReference>
<dbReference type="Proteomes" id="UP000029553">
    <property type="component" value="Unassembled WGS sequence"/>
</dbReference>
<dbReference type="CDD" id="cd00207">
    <property type="entry name" value="fer2"/>
    <property type="match status" value="1"/>
</dbReference>
<proteinExistence type="predicted"/>
<dbReference type="SUPFAM" id="SSF54292">
    <property type="entry name" value="2Fe-2S ferredoxin-like"/>
    <property type="match status" value="1"/>
</dbReference>
<dbReference type="InterPro" id="IPR017927">
    <property type="entry name" value="FAD-bd_FR_type"/>
</dbReference>
<dbReference type="Gene3D" id="2.40.30.10">
    <property type="entry name" value="Translation factors"/>
    <property type="match status" value="1"/>
</dbReference>
<dbReference type="GO" id="GO:0032259">
    <property type="term" value="P:methylation"/>
    <property type="evidence" value="ECO:0007669"/>
    <property type="project" value="UniProtKB-KW"/>
</dbReference>
<dbReference type="InterPro" id="IPR012675">
    <property type="entry name" value="Beta-grasp_dom_sf"/>
</dbReference>
<evidence type="ECO:0000256" key="8">
    <source>
        <dbReference type="ARBA" id="ARBA00023014"/>
    </source>
</evidence>
<evidence type="ECO:0000256" key="2">
    <source>
        <dbReference type="ARBA" id="ARBA00022630"/>
    </source>
</evidence>
<dbReference type="SUPFAM" id="SSF52343">
    <property type="entry name" value="Ferredoxin reductase-like, C-terminal NADP-linked domain"/>
    <property type="match status" value="1"/>
</dbReference>
<dbReference type="CDD" id="cd06185">
    <property type="entry name" value="PDR_like"/>
    <property type="match status" value="1"/>
</dbReference>
<protein>
    <submittedName>
        <fullName evidence="11">Vanillate O-demethylase oxidoreductase</fullName>
    </submittedName>
</protein>
<dbReference type="InterPro" id="IPR006058">
    <property type="entry name" value="2Fe2S_fd_BS"/>
</dbReference>
<dbReference type="Gene3D" id="3.10.20.30">
    <property type="match status" value="1"/>
</dbReference>
<keyword evidence="11" id="KW-0808">Transferase</keyword>
<dbReference type="PROSITE" id="PS51384">
    <property type="entry name" value="FAD_FR"/>
    <property type="match status" value="1"/>
</dbReference>
<dbReference type="InterPro" id="IPR001041">
    <property type="entry name" value="2Fe-2S_ferredoxin-type"/>
</dbReference>
<evidence type="ECO:0000256" key="5">
    <source>
        <dbReference type="ARBA" id="ARBA00022723"/>
    </source>
</evidence>
<feature type="domain" description="FAD-binding FR-type" evidence="10">
    <location>
        <begin position="4"/>
        <end position="106"/>
    </location>
</feature>
<evidence type="ECO:0000256" key="3">
    <source>
        <dbReference type="ARBA" id="ARBA00022643"/>
    </source>
</evidence>
<gene>
    <name evidence="11" type="ORF">P353_22455</name>
</gene>
<accession>A0A096F8B6</accession>
<keyword evidence="4" id="KW-0001">2Fe-2S</keyword>
<dbReference type="AlphaFoldDB" id="A0A096F8B6"/>
<dbReference type="InterPro" id="IPR017938">
    <property type="entry name" value="Riboflavin_synthase-like_b-brl"/>
</dbReference>
<dbReference type="InterPro" id="IPR050415">
    <property type="entry name" value="MRET"/>
</dbReference>
<comment type="caution">
    <text evidence="11">The sequence shown here is derived from an EMBL/GenBank/DDBJ whole genome shotgun (WGS) entry which is preliminary data.</text>
</comment>
<dbReference type="Pfam" id="PF22290">
    <property type="entry name" value="DmmA-like_N"/>
    <property type="match status" value="1"/>
</dbReference>
<dbReference type="SUPFAM" id="SSF63380">
    <property type="entry name" value="Riboflavin synthase domain-like"/>
    <property type="match status" value="1"/>
</dbReference>
<dbReference type="InterPro" id="IPR054582">
    <property type="entry name" value="DmmA-like_N"/>
</dbReference>
<keyword evidence="3" id="KW-0288">FMN</keyword>
<organism evidence="11 12">
    <name type="scientific">Comamonas testosteroni</name>
    <name type="common">Pseudomonas testosteroni</name>
    <dbReference type="NCBI Taxonomy" id="285"/>
    <lineage>
        <taxon>Bacteria</taxon>
        <taxon>Pseudomonadati</taxon>
        <taxon>Pseudomonadota</taxon>
        <taxon>Betaproteobacteria</taxon>
        <taxon>Burkholderiales</taxon>
        <taxon>Comamonadaceae</taxon>
        <taxon>Comamonas</taxon>
    </lineage>
</organism>